<feature type="compositionally biased region" description="Low complexity" evidence="6">
    <location>
        <begin position="14"/>
        <end position="24"/>
    </location>
</feature>
<dbReference type="Proteomes" id="UP000036987">
    <property type="component" value="Unassembled WGS sequence"/>
</dbReference>
<evidence type="ECO:0000256" key="1">
    <source>
        <dbReference type="ARBA" id="ARBA00004323"/>
    </source>
</evidence>
<name>A0A0K9NKC9_ZOSMR</name>
<keyword evidence="3" id="KW-0328">Glycosyltransferase</keyword>
<keyword evidence="5" id="KW-0325">Glycoprotein</keyword>
<gene>
    <name evidence="9" type="ORF">ZOSMA_89G00180</name>
</gene>
<dbReference type="InterPro" id="IPR049625">
    <property type="entry name" value="Glyco_transf_61_cat"/>
</dbReference>
<feature type="domain" description="Glycosyltransferase 61 catalytic" evidence="8">
    <location>
        <begin position="306"/>
        <end position="413"/>
    </location>
</feature>
<evidence type="ECO:0000313" key="10">
    <source>
        <dbReference type="Proteomes" id="UP000036987"/>
    </source>
</evidence>
<comment type="pathway">
    <text evidence="2">Glycan metabolism.</text>
</comment>
<dbReference type="PANTHER" id="PTHR20961:SF102">
    <property type="entry name" value="OS05G0391600 PROTEIN"/>
    <property type="match status" value="1"/>
</dbReference>
<feature type="transmembrane region" description="Helical" evidence="7">
    <location>
        <begin position="45"/>
        <end position="64"/>
    </location>
</feature>
<dbReference type="STRING" id="29655.A0A0K9NKC9"/>
<dbReference type="AlphaFoldDB" id="A0A0K9NKC9"/>
<dbReference type="GO" id="GO:0016757">
    <property type="term" value="F:glycosyltransferase activity"/>
    <property type="evidence" value="ECO:0000318"/>
    <property type="project" value="GO_Central"/>
</dbReference>
<sequence length="513" mass="58186">MNPKSYRLNRPPKKTTTSPPGSSSALIKDQQPKTLGYYLKSNYRFLFPYLVVLICVSSFLFVYAPPSNLLREVATSDENIPLIIVKEENSVTTSFCPALIDGKVNITAEEKDGEHVGMLCCDRSHHRTDVCYMEGDIRTDVAKSASIFLYNNISDQNHHVYEEKIRPYTRKWETSVMSTIDELTLVSVTNSSTSTDNDGMKCDVRHKVPAVVLSTGGYTGNLYHDFNDGLIPLYLTTERFKGEVVLLVLEYHSWWMSRYNSVVKKLSNHKIVNLGSDRRVHCFPTMIVGMKIHDELSIDSRLVPDGKGIQNFQALLHESFAGDKTTSTDREPHHRKRPKLTIFIRKGSRVLLNLQQLIKKSRSIGFQVGILNPKRTTPLSEIHSVLSTSDVMIAVHGAAMTHFMLVKPGSTLIQIVPLGLNWAADEYYGQPARKLGLEYVEYRVGPSESSLSKEYGLNHPVVTDPSSITSKGWEETKRIYLSHQNVTLDVRRFGKVIRRVYSNYLHRTNKKHH</sequence>
<organism evidence="9 10">
    <name type="scientific">Zostera marina</name>
    <name type="common">Eelgrass</name>
    <dbReference type="NCBI Taxonomy" id="29655"/>
    <lineage>
        <taxon>Eukaryota</taxon>
        <taxon>Viridiplantae</taxon>
        <taxon>Streptophyta</taxon>
        <taxon>Embryophyta</taxon>
        <taxon>Tracheophyta</taxon>
        <taxon>Spermatophyta</taxon>
        <taxon>Magnoliopsida</taxon>
        <taxon>Liliopsida</taxon>
        <taxon>Zosteraceae</taxon>
        <taxon>Zostera</taxon>
    </lineage>
</organism>
<evidence type="ECO:0000259" key="8">
    <source>
        <dbReference type="Pfam" id="PF04577"/>
    </source>
</evidence>
<evidence type="ECO:0000256" key="6">
    <source>
        <dbReference type="SAM" id="MobiDB-lite"/>
    </source>
</evidence>
<dbReference type="InterPro" id="IPR007657">
    <property type="entry name" value="Glycosyltransferase_61"/>
</dbReference>
<keyword evidence="10" id="KW-1185">Reference proteome</keyword>
<dbReference type="EMBL" id="LFYR01002109">
    <property type="protein sequence ID" value="KMZ57068.1"/>
    <property type="molecule type" value="Genomic_DNA"/>
</dbReference>
<evidence type="ECO:0000256" key="2">
    <source>
        <dbReference type="ARBA" id="ARBA00004881"/>
    </source>
</evidence>
<protein>
    <submittedName>
        <fullName evidence="9">Glycosyltransferase</fullName>
    </submittedName>
</protein>
<dbReference type="OMA" id="VLEYHSW"/>
<comment type="caution">
    <text evidence="9">The sequence shown here is derived from an EMBL/GenBank/DDBJ whole genome shotgun (WGS) entry which is preliminary data.</text>
</comment>
<keyword evidence="4 9" id="KW-0808">Transferase</keyword>
<accession>A0A0K9NKC9</accession>
<reference evidence="10" key="1">
    <citation type="journal article" date="2016" name="Nature">
        <title>The genome of the seagrass Zostera marina reveals angiosperm adaptation to the sea.</title>
        <authorList>
            <person name="Olsen J.L."/>
            <person name="Rouze P."/>
            <person name="Verhelst B."/>
            <person name="Lin Y.-C."/>
            <person name="Bayer T."/>
            <person name="Collen J."/>
            <person name="Dattolo E."/>
            <person name="De Paoli E."/>
            <person name="Dittami S."/>
            <person name="Maumus F."/>
            <person name="Michel G."/>
            <person name="Kersting A."/>
            <person name="Lauritano C."/>
            <person name="Lohaus R."/>
            <person name="Toepel M."/>
            <person name="Tonon T."/>
            <person name="Vanneste K."/>
            <person name="Amirebrahimi M."/>
            <person name="Brakel J."/>
            <person name="Bostroem C."/>
            <person name="Chovatia M."/>
            <person name="Grimwood J."/>
            <person name="Jenkins J.W."/>
            <person name="Jueterbock A."/>
            <person name="Mraz A."/>
            <person name="Stam W.T."/>
            <person name="Tice H."/>
            <person name="Bornberg-Bauer E."/>
            <person name="Green P.J."/>
            <person name="Pearson G.A."/>
            <person name="Procaccini G."/>
            <person name="Duarte C.M."/>
            <person name="Schmutz J."/>
            <person name="Reusch T.B.H."/>
            <person name="Van de Peer Y."/>
        </authorList>
    </citation>
    <scope>NUCLEOTIDE SEQUENCE [LARGE SCALE GENOMIC DNA]</scope>
    <source>
        <strain evidence="10">cv. Finnish</strain>
    </source>
</reference>
<comment type="subcellular location">
    <subcellularLocation>
        <location evidence="1">Golgi apparatus membrane</location>
        <topology evidence="1">Single-pass type II membrane protein</topology>
    </subcellularLocation>
</comment>
<dbReference type="GO" id="GO:0000139">
    <property type="term" value="C:Golgi membrane"/>
    <property type="evidence" value="ECO:0007669"/>
    <property type="project" value="UniProtKB-SubCell"/>
</dbReference>
<feature type="region of interest" description="Disordered" evidence="6">
    <location>
        <begin position="1"/>
        <end position="26"/>
    </location>
</feature>
<evidence type="ECO:0000256" key="7">
    <source>
        <dbReference type="SAM" id="Phobius"/>
    </source>
</evidence>
<keyword evidence="7" id="KW-0812">Transmembrane</keyword>
<dbReference type="PANTHER" id="PTHR20961">
    <property type="entry name" value="GLYCOSYLTRANSFERASE"/>
    <property type="match status" value="1"/>
</dbReference>
<dbReference type="GO" id="GO:0016763">
    <property type="term" value="F:pentosyltransferase activity"/>
    <property type="evidence" value="ECO:0007669"/>
    <property type="project" value="UniProtKB-ARBA"/>
</dbReference>
<keyword evidence="7" id="KW-0472">Membrane</keyword>
<evidence type="ECO:0000256" key="4">
    <source>
        <dbReference type="ARBA" id="ARBA00022679"/>
    </source>
</evidence>
<evidence type="ECO:0000313" key="9">
    <source>
        <dbReference type="EMBL" id="KMZ57068.1"/>
    </source>
</evidence>
<evidence type="ECO:0000256" key="5">
    <source>
        <dbReference type="ARBA" id="ARBA00023180"/>
    </source>
</evidence>
<proteinExistence type="predicted"/>
<keyword evidence="7" id="KW-1133">Transmembrane helix</keyword>
<dbReference type="OrthoDB" id="529273at2759"/>
<dbReference type="Pfam" id="PF04577">
    <property type="entry name" value="Glyco_transf_61"/>
    <property type="match status" value="1"/>
</dbReference>
<evidence type="ECO:0000256" key="3">
    <source>
        <dbReference type="ARBA" id="ARBA00022676"/>
    </source>
</evidence>